<name>A0ABP6SXW0_9ACTN</name>
<keyword evidence="4" id="KW-1185">Reference proteome</keyword>
<proteinExistence type="predicted"/>
<keyword evidence="1" id="KW-0732">Signal</keyword>
<dbReference type="EMBL" id="BAAAYN010000018">
    <property type="protein sequence ID" value="GAA3387427.1"/>
    <property type="molecule type" value="Genomic_DNA"/>
</dbReference>
<feature type="signal peptide" evidence="1">
    <location>
        <begin position="1"/>
        <end position="29"/>
    </location>
</feature>
<organism evidence="3 4">
    <name type="scientific">Cryptosporangium minutisporangium</name>
    <dbReference type="NCBI Taxonomy" id="113569"/>
    <lineage>
        <taxon>Bacteria</taxon>
        <taxon>Bacillati</taxon>
        <taxon>Actinomycetota</taxon>
        <taxon>Actinomycetes</taxon>
        <taxon>Cryptosporangiales</taxon>
        <taxon>Cryptosporangiaceae</taxon>
        <taxon>Cryptosporangium</taxon>
    </lineage>
</organism>
<keyword evidence="3" id="KW-0378">Hydrolase</keyword>
<evidence type="ECO:0000313" key="4">
    <source>
        <dbReference type="Proteomes" id="UP001501676"/>
    </source>
</evidence>
<dbReference type="Pfam" id="PF20091">
    <property type="entry name" value="Abhydrolase_10"/>
    <property type="match status" value="1"/>
</dbReference>
<dbReference type="RefSeq" id="WP_345728690.1">
    <property type="nucleotide sequence ID" value="NZ_BAAAYN010000018.1"/>
</dbReference>
<protein>
    <submittedName>
        <fullName evidence="3">Alpha/beta hydrolase domain-containing protein</fullName>
    </submittedName>
</protein>
<reference evidence="4" key="1">
    <citation type="journal article" date="2019" name="Int. J. Syst. Evol. Microbiol.">
        <title>The Global Catalogue of Microorganisms (GCM) 10K type strain sequencing project: providing services to taxonomists for standard genome sequencing and annotation.</title>
        <authorList>
            <consortium name="The Broad Institute Genomics Platform"/>
            <consortium name="The Broad Institute Genome Sequencing Center for Infectious Disease"/>
            <person name="Wu L."/>
            <person name="Ma J."/>
        </authorList>
    </citation>
    <scope>NUCLEOTIDE SEQUENCE [LARGE SCALE GENOMIC DNA]</scope>
    <source>
        <strain evidence="4">JCM 9458</strain>
    </source>
</reference>
<gene>
    <name evidence="3" type="ORF">GCM10020369_29870</name>
</gene>
<dbReference type="InterPro" id="IPR045394">
    <property type="entry name" value="Abhydrolase_dom"/>
</dbReference>
<evidence type="ECO:0000256" key="1">
    <source>
        <dbReference type="SAM" id="SignalP"/>
    </source>
</evidence>
<comment type="caution">
    <text evidence="3">The sequence shown here is derived from an EMBL/GenBank/DDBJ whole genome shotgun (WGS) entry which is preliminary data.</text>
</comment>
<feature type="domain" description="Alpha/beta hydrolase" evidence="2">
    <location>
        <begin position="47"/>
        <end position="451"/>
    </location>
</feature>
<dbReference type="GO" id="GO:0016787">
    <property type="term" value="F:hydrolase activity"/>
    <property type="evidence" value="ECO:0007669"/>
    <property type="project" value="UniProtKB-KW"/>
</dbReference>
<feature type="chain" id="PRO_5047279849" evidence="1">
    <location>
        <begin position="30"/>
        <end position="462"/>
    </location>
</feature>
<accession>A0ABP6SXW0</accession>
<dbReference type="Proteomes" id="UP001501676">
    <property type="component" value="Unassembled WGS sequence"/>
</dbReference>
<evidence type="ECO:0000259" key="2">
    <source>
        <dbReference type="Pfam" id="PF20091"/>
    </source>
</evidence>
<sequence length="462" mass="49199">MSAPRKRRWSGVLVLAALVAAGLTAPVQAAETPTLTPIPADLGKGIQGRVSPTAQDLPALGYTEEEFKVEGTATSYTADGNLGSDGKWNVKPASQAPYTTRVVVRRPTNPAKFNGTVVVEWVNVSFGVDIPVEFGQSWEEFVREGYAYVGVSAQKVGIDKLKSYDPVRYPDVTTPGDAASYDIFSQAAKAAGQQLNAKRMIASGHSQSALRLVTYANAIQPRDRIFDGFLIHGRSTGAAEIASGQSTPLISNIRDDLGVPTLQVQAETDTLVYSISRQPDATNLRTWEVAGTAHGDAYLTESLDKVNAREKIIDNGNPVRCDKPLNAMPAHYAHNAAYHALDQWIRTGKPAPRAPRIEGLGPLLSRDGNQNVKGGIRLPDIEAPIASYGPTNSGGNVPGACLLLGTTTAFDAAKLRSLYPTHAAYVTRYTAAAAKARDAGFLRPADYTAAVRAAQARPVPPA</sequence>
<evidence type="ECO:0000313" key="3">
    <source>
        <dbReference type="EMBL" id="GAA3387427.1"/>
    </source>
</evidence>